<reference evidence="9 10" key="1">
    <citation type="submission" date="2020-06" db="EMBL/GenBank/DDBJ databases">
        <title>Taxonomy, biology and ecology of Rhodococcus bacteria occurring in California pistachio and other woody hosts as revealed by genome sequence analyses.</title>
        <authorList>
            <person name="Gai Y."/>
            <person name="Riely B."/>
        </authorList>
    </citation>
    <scope>NUCLEOTIDE SEQUENCE [LARGE SCALE GENOMIC DNA]</scope>
    <source>
        <strain evidence="9 10">BP-284</strain>
    </source>
</reference>
<dbReference type="PROSITE" id="PS01078">
    <property type="entry name" value="MOCF_BIOSYNTHESIS_1"/>
    <property type="match status" value="1"/>
</dbReference>
<comment type="function">
    <text evidence="6">Catalyzes the conversion of (8S)-3',8-cyclo-7,8-dihydroguanosine 5'-triphosphate to cyclic pyranopterin monophosphate (cPMP).</text>
</comment>
<dbReference type="Pfam" id="PF00994">
    <property type="entry name" value="MoCF_biosynth"/>
    <property type="match status" value="1"/>
</dbReference>
<feature type="region of interest" description="Disordered" evidence="7">
    <location>
        <begin position="1"/>
        <end position="194"/>
    </location>
</feature>
<dbReference type="CDD" id="cd00886">
    <property type="entry name" value="MogA_MoaB"/>
    <property type="match status" value="1"/>
</dbReference>
<comment type="pathway">
    <text evidence="2 6">Cofactor biosynthesis; molybdopterin biosynthesis.</text>
</comment>
<feature type="active site" evidence="6">
    <location>
        <position position="323"/>
    </location>
</feature>
<evidence type="ECO:0000259" key="8">
    <source>
        <dbReference type="SMART" id="SM00852"/>
    </source>
</evidence>
<evidence type="ECO:0000256" key="2">
    <source>
        <dbReference type="ARBA" id="ARBA00005046"/>
    </source>
</evidence>
<dbReference type="InterPro" id="IPR023045">
    <property type="entry name" value="MoaC"/>
</dbReference>
<dbReference type="CDD" id="cd01420">
    <property type="entry name" value="MoaC_PE"/>
    <property type="match status" value="1"/>
</dbReference>
<dbReference type="PANTHER" id="PTHR43764">
    <property type="entry name" value="MOLYBDENUM COFACTOR BIOSYNTHESIS"/>
    <property type="match status" value="1"/>
</dbReference>
<feature type="domain" description="MoaB/Mog" evidence="8">
    <location>
        <begin position="367"/>
        <end position="509"/>
    </location>
</feature>
<dbReference type="HAMAP" id="MF_01224_B">
    <property type="entry name" value="MoaC_B"/>
    <property type="match status" value="1"/>
</dbReference>
<dbReference type="InterPro" id="IPR001453">
    <property type="entry name" value="MoaB/Mog_dom"/>
</dbReference>
<dbReference type="SMART" id="SM00852">
    <property type="entry name" value="MoCF_biosynth"/>
    <property type="match status" value="1"/>
</dbReference>
<feature type="compositionally biased region" description="Basic residues" evidence="7">
    <location>
        <begin position="26"/>
        <end position="40"/>
    </location>
</feature>
<feature type="binding site" evidence="6">
    <location>
        <begin position="272"/>
        <end position="274"/>
    </location>
    <ligand>
        <name>substrate</name>
    </ligand>
</feature>
<dbReference type="Pfam" id="PF01967">
    <property type="entry name" value="MoaC"/>
    <property type="match status" value="1"/>
</dbReference>
<dbReference type="InterPro" id="IPR036522">
    <property type="entry name" value="MoaC_sf"/>
</dbReference>
<keyword evidence="4 6" id="KW-0501">Molybdenum cofactor biosynthesis</keyword>
<dbReference type="Gene3D" id="3.30.70.640">
    <property type="entry name" value="Molybdopterin cofactor biosynthesis C (MoaC) domain"/>
    <property type="match status" value="1"/>
</dbReference>
<feature type="compositionally biased region" description="Basic residues" evidence="7">
    <location>
        <begin position="47"/>
        <end position="79"/>
    </location>
</feature>
<comment type="subunit">
    <text evidence="6">Homohexamer; trimer of dimers.</text>
</comment>
<organism evidence="9 10">
    <name type="scientific">Rhodococcoides kroppenstedtii</name>
    <dbReference type="NCBI Taxonomy" id="293050"/>
    <lineage>
        <taxon>Bacteria</taxon>
        <taxon>Bacillati</taxon>
        <taxon>Actinomycetota</taxon>
        <taxon>Actinomycetes</taxon>
        <taxon>Mycobacteriales</taxon>
        <taxon>Nocardiaceae</taxon>
        <taxon>Rhodococcoides</taxon>
    </lineage>
</organism>
<gene>
    <name evidence="6" type="primary">moaC</name>
    <name evidence="9" type="ORF">HQ605_06930</name>
</gene>
<dbReference type="Proteomes" id="UP001520140">
    <property type="component" value="Unassembled WGS sequence"/>
</dbReference>
<dbReference type="InterPro" id="IPR047594">
    <property type="entry name" value="MoaC_bact/euk"/>
</dbReference>
<feature type="compositionally biased region" description="Basic residues" evidence="7">
    <location>
        <begin position="168"/>
        <end position="185"/>
    </location>
</feature>
<feature type="binding site" evidence="6">
    <location>
        <begin position="308"/>
        <end position="309"/>
    </location>
    <ligand>
        <name>substrate</name>
    </ligand>
</feature>
<evidence type="ECO:0000256" key="7">
    <source>
        <dbReference type="SAM" id="MobiDB-lite"/>
    </source>
</evidence>
<keyword evidence="10" id="KW-1185">Reference proteome</keyword>
<accession>A0ABS7NRB0</accession>
<proteinExistence type="inferred from homology"/>
<comment type="similarity">
    <text evidence="6">Belongs to the MoaC family.</text>
</comment>
<dbReference type="Gene3D" id="3.40.980.10">
    <property type="entry name" value="MoaB/Mog-like domain"/>
    <property type="match status" value="1"/>
</dbReference>
<sequence length="520" mass="54871">MPVRLQRAHPRCRSDRRRSGGDRPHPQHRLGRALRRRARRRADASGRRRHVRRGVHGRLRGRPRRPGPARWHLRPRGHAARGPAGLDRPRRHSRDQLPRQPGEHPGLVPGLRPARPARSRGPAGAARGGCDPGGRRALEPRETPVPARSTHPRRHHHLRPRLAPGGVHGRRGRPGRRARGHHRHPGGRDCASVAPVNESGLSHVDSDGRARMVDVGAKRETTRVAVAAGVLRTTPEVVALVRADGLPKADVLSTARIAGIGGAKKTSELIPLCHPLPLTSVAISFDLAKDSIAIEATAGTTGRTGVEMEALTAVAVAGLTLHDMVKAVDPAAVLDGIRLLRKEGGKRGVWTRDEPALPPAPLGDRTAVVVVASTAGAAGTREDTTGPRLVSWLTERTFDVRGPVVVADADIAAGLQDALDGGPALIVTTGGTGVSPTDATPEATRAILDRELPGVAEEIRRVGLGATVHASMSRGLVGVAGRTVVVNLPGSPGGVKDGLSVLDPILDHLIAQVRGGGAHE</sequence>
<evidence type="ECO:0000313" key="9">
    <source>
        <dbReference type="EMBL" id="MBY6320546.1"/>
    </source>
</evidence>
<comment type="catalytic activity">
    <reaction evidence="1 6">
        <text>(8S)-3',8-cyclo-7,8-dihydroguanosine 5'-triphosphate = cyclic pyranopterin phosphate + diphosphate</text>
        <dbReference type="Rhea" id="RHEA:49580"/>
        <dbReference type="ChEBI" id="CHEBI:33019"/>
        <dbReference type="ChEBI" id="CHEBI:59648"/>
        <dbReference type="ChEBI" id="CHEBI:131766"/>
        <dbReference type="EC" id="4.6.1.17"/>
    </reaction>
</comment>
<dbReference type="EMBL" id="JABUKG010000005">
    <property type="protein sequence ID" value="MBY6320546.1"/>
    <property type="molecule type" value="Genomic_DNA"/>
</dbReference>
<evidence type="ECO:0000256" key="3">
    <source>
        <dbReference type="ARBA" id="ARBA00012575"/>
    </source>
</evidence>
<feature type="compositionally biased region" description="Basic residues" evidence="7">
    <location>
        <begin position="1"/>
        <end position="16"/>
    </location>
</feature>
<comment type="caution">
    <text evidence="9">The sequence shown here is derived from an EMBL/GenBank/DDBJ whole genome shotgun (WGS) entry which is preliminary data.</text>
</comment>
<dbReference type="InterPro" id="IPR051920">
    <property type="entry name" value="MPT_Adenylyltrnsfr/MoaC-Rel"/>
</dbReference>
<dbReference type="PANTHER" id="PTHR43764:SF1">
    <property type="entry name" value="MOLYBDOPTERIN MOLYBDOTRANSFERASE"/>
    <property type="match status" value="1"/>
</dbReference>
<dbReference type="InterPro" id="IPR002820">
    <property type="entry name" value="Mopterin_CF_biosynth-C_dom"/>
</dbReference>
<feature type="compositionally biased region" description="Low complexity" evidence="7">
    <location>
        <begin position="109"/>
        <end position="125"/>
    </location>
</feature>
<dbReference type="NCBIfam" id="NF002947">
    <property type="entry name" value="PRK03604.1"/>
    <property type="match status" value="1"/>
</dbReference>
<dbReference type="NCBIfam" id="NF006870">
    <property type="entry name" value="PRK09364.1"/>
    <property type="match status" value="1"/>
</dbReference>
<dbReference type="InterPro" id="IPR008284">
    <property type="entry name" value="MoCF_biosynth_CS"/>
</dbReference>
<dbReference type="SUPFAM" id="SSF55040">
    <property type="entry name" value="Molybdenum cofactor biosynthesis protein C, MoaC"/>
    <property type="match status" value="1"/>
</dbReference>
<protein>
    <recommendedName>
        <fullName evidence="3 6">Cyclic pyranopterin monophosphate synthase</fullName>
        <ecNumber evidence="3 6">4.6.1.17</ecNumber>
    </recommendedName>
    <alternativeName>
        <fullName evidence="6">Molybdenum cofactor biosynthesis protein C</fullName>
    </alternativeName>
</protein>
<dbReference type="SUPFAM" id="SSF53218">
    <property type="entry name" value="Molybdenum cofactor biosynthesis proteins"/>
    <property type="match status" value="1"/>
</dbReference>
<feature type="compositionally biased region" description="Basic and acidic residues" evidence="7">
    <location>
        <begin position="133"/>
        <end position="142"/>
    </location>
</feature>
<evidence type="ECO:0000256" key="6">
    <source>
        <dbReference type="HAMAP-Rule" id="MF_01224"/>
    </source>
</evidence>
<evidence type="ECO:0000256" key="4">
    <source>
        <dbReference type="ARBA" id="ARBA00023150"/>
    </source>
</evidence>
<evidence type="ECO:0000313" key="10">
    <source>
        <dbReference type="Proteomes" id="UP001520140"/>
    </source>
</evidence>
<dbReference type="NCBIfam" id="TIGR00581">
    <property type="entry name" value="moaC"/>
    <property type="match status" value="1"/>
</dbReference>
<dbReference type="InterPro" id="IPR036425">
    <property type="entry name" value="MoaB/Mog-like_dom_sf"/>
</dbReference>
<evidence type="ECO:0000256" key="1">
    <source>
        <dbReference type="ARBA" id="ARBA00001637"/>
    </source>
</evidence>
<name>A0ABS7NRB0_9NOCA</name>
<keyword evidence="5 6" id="KW-0456">Lyase</keyword>
<dbReference type="EC" id="4.6.1.17" evidence="3 6"/>
<feature type="compositionally biased region" description="Basic residues" evidence="7">
    <location>
        <begin position="150"/>
        <end position="160"/>
    </location>
</feature>
<evidence type="ECO:0000256" key="5">
    <source>
        <dbReference type="ARBA" id="ARBA00023239"/>
    </source>
</evidence>